<name>A0A4Y8JW24_9MICO</name>
<evidence type="ECO:0000256" key="1">
    <source>
        <dbReference type="SAM" id="MobiDB-lite"/>
    </source>
</evidence>
<feature type="compositionally biased region" description="Low complexity" evidence="1">
    <location>
        <begin position="35"/>
        <end position="58"/>
    </location>
</feature>
<keyword evidence="3" id="KW-1185">Reference proteome</keyword>
<gene>
    <name evidence="2" type="ORF">E3T49_14100</name>
</gene>
<dbReference type="RefSeq" id="WP_134425542.1">
    <property type="nucleotide sequence ID" value="NZ_SOHA01000040.1"/>
</dbReference>
<accession>A0A4Y8JW24</accession>
<reference evidence="2 3" key="1">
    <citation type="submission" date="2019-03" db="EMBL/GenBank/DDBJ databases">
        <title>Genomics of glacier-inhabiting Cryobacterium strains.</title>
        <authorList>
            <person name="Liu Q."/>
            <person name="Xin Y.-H."/>
        </authorList>
    </citation>
    <scope>NUCLEOTIDE SEQUENCE [LARGE SCALE GENOMIC DNA]</scope>
    <source>
        <strain evidence="2 3">TMT1-51</strain>
    </source>
</reference>
<feature type="region of interest" description="Disordered" evidence="1">
    <location>
        <begin position="35"/>
        <end position="65"/>
    </location>
</feature>
<dbReference type="EMBL" id="SOHA01000040">
    <property type="protein sequence ID" value="TFD27014.1"/>
    <property type="molecule type" value="Genomic_DNA"/>
</dbReference>
<sequence length="241" mass="24458">MRMVTASGRSRWPIVIGAAALVVAISGGIAYTATRPTPTPTAAPSTATATPTPTPTGSAGAGGIGDDVAPTGCLGGQDRNVNMVLAAQADAKHTSYGAVEVATTFYRWLWQSPNPAANSADANTVSAAIMSSTANEAFRDLAAGYSAMANTDITSGQVPANTPFHLSTTNGLWLISEGSTADEVEVNIAAGYVVNGELSPTKTAVISQTLVWEDNAWHIQSAGTPDQAKLAAGGTRYTGGC</sequence>
<protein>
    <submittedName>
        <fullName evidence="2">Uncharacterized protein</fullName>
    </submittedName>
</protein>
<proteinExistence type="predicted"/>
<dbReference type="AlphaFoldDB" id="A0A4Y8JW24"/>
<dbReference type="Proteomes" id="UP000297472">
    <property type="component" value="Unassembled WGS sequence"/>
</dbReference>
<comment type="caution">
    <text evidence="2">The sequence shown here is derived from an EMBL/GenBank/DDBJ whole genome shotgun (WGS) entry which is preliminary data.</text>
</comment>
<organism evidence="2 3">
    <name type="scientific">Cryobacterium cryoconiti</name>
    <dbReference type="NCBI Taxonomy" id="1259239"/>
    <lineage>
        <taxon>Bacteria</taxon>
        <taxon>Bacillati</taxon>
        <taxon>Actinomycetota</taxon>
        <taxon>Actinomycetes</taxon>
        <taxon>Micrococcales</taxon>
        <taxon>Microbacteriaceae</taxon>
        <taxon>Cryobacterium</taxon>
    </lineage>
</organism>
<evidence type="ECO:0000313" key="3">
    <source>
        <dbReference type="Proteomes" id="UP000297472"/>
    </source>
</evidence>
<dbReference type="OrthoDB" id="5116452at2"/>
<evidence type="ECO:0000313" key="2">
    <source>
        <dbReference type="EMBL" id="TFD27014.1"/>
    </source>
</evidence>